<protein>
    <submittedName>
        <fullName evidence="1">Uncharacterized protein</fullName>
    </submittedName>
</protein>
<name>A0A1L7WMR9_9HELO</name>
<organism evidence="1 2">
    <name type="scientific">Phialocephala subalpina</name>
    <dbReference type="NCBI Taxonomy" id="576137"/>
    <lineage>
        <taxon>Eukaryota</taxon>
        <taxon>Fungi</taxon>
        <taxon>Dikarya</taxon>
        <taxon>Ascomycota</taxon>
        <taxon>Pezizomycotina</taxon>
        <taxon>Leotiomycetes</taxon>
        <taxon>Helotiales</taxon>
        <taxon>Mollisiaceae</taxon>
        <taxon>Phialocephala</taxon>
        <taxon>Phialocephala fortinii species complex</taxon>
    </lineage>
</organism>
<accession>A0A1L7WMR9</accession>
<dbReference type="AlphaFoldDB" id="A0A1L7WMR9"/>
<evidence type="ECO:0000313" key="2">
    <source>
        <dbReference type="Proteomes" id="UP000184330"/>
    </source>
</evidence>
<evidence type="ECO:0000313" key="1">
    <source>
        <dbReference type="EMBL" id="CZR54077.1"/>
    </source>
</evidence>
<gene>
    <name evidence="1" type="ORF">PAC_03960</name>
</gene>
<keyword evidence="2" id="KW-1185">Reference proteome</keyword>
<sequence length="117" mass="12700">MVRTSPTNDCGSIPWSSSRLSFGPIATETKDGKRLSDKINGAFLTGVPTCDEKTMLGLPGQNDLQDAIALPVKLSELRGRRKVTTGVPLFGPPGEGVRRLAWACAIEKLRAWIIHQQ</sequence>
<dbReference type="STRING" id="576137.A0A1L7WMR9"/>
<proteinExistence type="predicted"/>
<reference evidence="1 2" key="1">
    <citation type="submission" date="2016-03" db="EMBL/GenBank/DDBJ databases">
        <authorList>
            <person name="Ploux O."/>
        </authorList>
    </citation>
    <scope>NUCLEOTIDE SEQUENCE [LARGE SCALE GENOMIC DNA]</scope>
    <source>
        <strain evidence="1 2">UAMH 11012</strain>
    </source>
</reference>
<dbReference type="EMBL" id="FJOG01000004">
    <property type="protein sequence ID" value="CZR54077.1"/>
    <property type="molecule type" value="Genomic_DNA"/>
</dbReference>
<dbReference type="Proteomes" id="UP000184330">
    <property type="component" value="Unassembled WGS sequence"/>
</dbReference>